<feature type="region of interest" description="Disordered" evidence="3">
    <location>
        <begin position="438"/>
        <end position="462"/>
    </location>
</feature>
<feature type="region of interest" description="Disordered" evidence="3">
    <location>
        <begin position="287"/>
        <end position="348"/>
    </location>
</feature>
<feature type="compositionally biased region" description="Basic residues" evidence="3">
    <location>
        <begin position="287"/>
        <end position="298"/>
    </location>
</feature>
<accession>A0A4S8PEI3</accession>
<proteinExistence type="predicted"/>
<keyword evidence="2" id="KW-0325">Glycoprotein</keyword>
<dbReference type="OrthoDB" id="4508169at2"/>
<evidence type="ECO:0000256" key="3">
    <source>
        <dbReference type="SAM" id="MobiDB-lite"/>
    </source>
</evidence>
<dbReference type="PANTHER" id="PTHR10605:SF56">
    <property type="entry name" value="BIFUNCTIONAL HEPARAN SULFATE N-DEACETYLASE_N-SULFOTRANSFERASE"/>
    <property type="match status" value="1"/>
</dbReference>
<protein>
    <submittedName>
        <fullName evidence="5">Sulfotransferase domain-containing protein</fullName>
    </submittedName>
</protein>
<dbReference type="InterPro" id="IPR000863">
    <property type="entry name" value="Sulfotransferase_dom"/>
</dbReference>
<gene>
    <name evidence="5" type="ORF">E9998_10960</name>
</gene>
<dbReference type="Pfam" id="PF00685">
    <property type="entry name" value="Sulfotransfer_1"/>
    <property type="match status" value="1"/>
</dbReference>
<reference evidence="5 6" key="1">
    <citation type="journal article" date="2018" name="Int. J. Syst. Evol. Microbiol.">
        <title>Glycomyces paridis sp. nov., isolated from the medicinal plant Paris polyphylla.</title>
        <authorList>
            <person name="Fang X.M."/>
            <person name="Bai J.L."/>
            <person name="Su J."/>
            <person name="Zhao L.L."/>
            <person name="Liu H.Y."/>
            <person name="Ma B.P."/>
            <person name="Zhang Y.Q."/>
            <person name="Yu L.Y."/>
        </authorList>
    </citation>
    <scope>NUCLEOTIDE SEQUENCE [LARGE SCALE GENOMIC DNA]</scope>
    <source>
        <strain evidence="5 6">CPCC 204357</strain>
    </source>
</reference>
<dbReference type="EMBL" id="STGX01000007">
    <property type="protein sequence ID" value="THV28770.1"/>
    <property type="molecule type" value="Genomic_DNA"/>
</dbReference>
<evidence type="ECO:0000259" key="4">
    <source>
        <dbReference type="Pfam" id="PF00685"/>
    </source>
</evidence>
<sequence length="462" mass="51889">MPGQLKAVVGRSSRTFGRLTAGSRVLPGLLVCGGQRCGTTSLYRALAQHPAVLKPVFHKGVHYFDTNYGRGPSWYRGHFPTQAGARRIADHTGLAPVAFESSPYYLYHPLAAERFARDLPGVKVIVLVRDPVERAWSHHAHEVARGFEPIADFEEAVAAEASRLEGVEERLRSDPGHYSFDHQHHAYTARGQYADFLEPLAERVGRDRVLVLDSGEFFTRPEDAFERVLRFLGLPWLGEFAFARHNARGRPSPMSDSLRELLTDHYGPYDERLADWLGSVPSWRRLPRRRRPPTRARRAGTSCAAPPAAGSRTWSGRRSRASGAWRSPGSRPWRSRRPRPARSSRRPRCSCWPGRSRAWARPPGWCTGSRACTATAATARSARSCAWACGPRRPRRWQRPSCCCWSRRCSRARTWCGSSRCSCPHRSPWRRCWRRRAATGSWGPRSSSTSSGAPWPSSSGSV</sequence>
<keyword evidence="1 5" id="KW-0808">Transferase</keyword>
<dbReference type="GO" id="GO:0008146">
    <property type="term" value="F:sulfotransferase activity"/>
    <property type="evidence" value="ECO:0007669"/>
    <property type="project" value="InterPro"/>
</dbReference>
<dbReference type="SUPFAM" id="SSF52540">
    <property type="entry name" value="P-loop containing nucleoside triphosphate hydrolases"/>
    <property type="match status" value="1"/>
</dbReference>
<comment type="caution">
    <text evidence="5">The sequence shown here is derived from an EMBL/GenBank/DDBJ whole genome shotgun (WGS) entry which is preliminary data.</text>
</comment>
<dbReference type="InterPro" id="IPR037359">
    <property type="entry name" value="NST/OST"/>
</dbReference>
<dbReference type="PANTHER" id="PTHR10605">
    <property type="entry name" value="HEPARAN SULFATE SULFOTRANSFERASE"/>
    <property type="match status" value="1"/>
</dbReference>
<keyword evidence="6" id="KW-1185">Reference proteome</keyword>
<dbReference type="InterPro" id="IPR027417">
    <property type="entry name" value="P-loop_NTPase"/>
</dbReference>
<name>A0A4S8PEI3_9ACTN</name>
<evidence type="ECO:0000256" key="2">
    <source>
        <dbReference type="ARBA" id="ARBA00023180"/>
    </source>
</evidence>
<organism evidence="5 6">
    <name type="scientific">Glycomyces paridis</name>
    <dbReference type="NCBI Taxonomy" id="2126555"/>
    <lineage>
        <taxon>Bacteria</taxon>
        <taxon>Bacillati</taxon>
        <taxon>Actinomycetota</taxon>
        <taxon>Actinomycetes</taxon>
        <taxon>Glycomycetales</taxon>
        <taxon>Glycomycetaceae</taxon>
        <taxon>Glycomyces</taxon>
    </lineage>
</organism>
<feature type="compositionally biased region" description="Low complexity" evidence="3">
    <location>
        <begin position="439"/>
        <end position="462"/>
    </location>
</feature>
<evidence type="ECO:0000256" key="1">
    <source>
        <dbReference type="ARBA" id="ARBA00022679"/>
    </source>
</evidence>
<evidence type="ECO:0000313" key="5">
    <source>
        <dbReference type="EMBL" id="THV28770.1"/>
    </source>
</evidence>
<feature type="domain" description="Sulfotransferase" evidence="4">
    <location>
        <begin position="29"/>
        <end position="235"/>
    </location>
</feature>
<dbReference type="Proteomes" id="UP000305792">
    <property type="component" value="Unassembled WGS sequence"/>
</dbReference>
<evidence type="ECO:0000313" key="6">
    <source>
        <dbReference type="Proteomes" id="UP000305792"/>
    </source>
</evidence>
<feature type="compositionally biased region" description="Low complexity" evidence="3">
    <location>
        <begin position="321"/>
        <end position="332"/>
    </location>
</feature>
<dbReference type="Gene3D" id="3.40.50.300">
    <property type="entry name" value="P-loop containing nucleotide triphosphate hydrolases"/>
    <property type="match status" value="1"/>
</dbReference>
<feature type="compositionally biased region" description="Basic residues" evidence="3">
    <location>
        <begin position="333"/>
        <end position="348"/>
    </location>
</feature>
<dbReference type="AlphaFoldDB" id="A0A4S8PEI3"/>